<dbReference type="AlphaFoldDB" id="A0A4Q9VXE0"/>
<dbReference type="Gene3D" id="6.10.280.50">
    <property type="match status" value="1"/>
</dbReference>
<comment type="caution">
    <text evidence="1">The sequence shown here is derived from an EMBL/GenBank/DDBJ whole genome shotgun (WGS) entry which is preliminary data.</text>
</comment>
<dbReference type="OrthoDB" id="1263265at2"/>
<keyword evidence="2" id="KW-1185">Reference proteome</keyword>
<dbReference type="InterPro" id="IPR038444">
    <property type="entry name" value="DUF465_sf"/>
</dbReference>
<accession>A0A4Q9VXE0</accession>
<gene>
    <name evidence="1" type="ORF">EYW49_02165</name>
</gene>
<proteinExistence type="predicted"/>
<evidence type="ECO:0000313" key="1">
    <source>
        <dbReference type="EMBL" id="TBW41060.1"/>
    </source>
</evidence>
<dbReference type="EMBL" id="SJFN01000002">
    <property type="protein sequence ID" value="TBW41060.1"/>
    <property type="molecule type" value="Genomic_DNA"/>
</dbReference>
<dbReference type="Pfam" id="PF04325">
    <property type="entry name" value="DUF465"/>
    <property type="match status" value="1"/>
</dbReference>
<dbReference type="InterPro" id="IPR007420">
    <property type="entry name" value="DUF465"/>
</dbReference>
<reference evidence="1 2" key="1">
    <citation type="submission" date="2019-02" db="EMBL/GenBank/DDBJ databases">
        <title>Siculibacillus lacustris gen. nov., sp. nov., a new rosette-forming bacterium isolated from a freshwater crater lake (Lake St. Ana, Romania).</title>
        <authorList>
            <person name="Felfoldi T."/>
            <person name="Marton Z."/>
            <person name="Szabo A."/>
            <person name="Mentes A."/>
            <person name="Boka K."/>
            <person name="Marialigeti K."/>
            <person name="Mathe I."/>
            <person name="Koncz M."/>
            <person name="Schumann P."/>
            <person name="Toth E."/>
        </authorList>
    </citation>
    <scope>NUCLEOTIDE SEQUENCE [LARGE SCALE GENOMIC DNA]</scope>
    <source>
        <strain evidence="1 2">SA-279</strain>
    </source>
</reference>
<organism evidence="1 2">
    <name type="scientific">Siculibacillus lacustris</name>
    <dbReference type="NCBI Taxonomy" id="1549641"/>
    <lineage>
        <taxon>Bacteria</taxon>
        <taxon>Pseudomonadati</taxon>
        <taxon>Pseudomonadota</taxon>
        <taxon>Alphaproteobacteria</taxon>
        <taxon>Hyphomicrobiales</taxon>
        <taxon>Ancalomicrobiaceae</taxon>
        <taxon>Siculibacillus</taxon>
    </lineage>
</organism>
<sequence>MSLSSHDLVEEFPGQAEQIRDLAAADLHFSNAVAAYTEVNREVLRIESEMEPASDEYLETLKKKRLRHLDEIHEKLLRQRHTGT</sequence>
<name>A0A4Q9VXE0_9HYPH</name>
<evidence type="ECO:0000313" key="2">
    <source>
        <dbReference type="Proteomes" id="UP000292781"/>
    </source>
</evidence>
<protein>
    <submittedName>
        <fullName evidence="1">DUF465 domain-containing protein</fullName>
    </submittedName>
</protein>
<dbReference type="Proteomes" id="UP000292781">
    <property type="component" value="Unassembled WGS sequence"/>
</dbReference>